<comment type="similarity">
    <text evidence="1">Belongs to the sigma-70 factor family. ECF subfamily.</text>
</comment>
<dbReference type="Pfam" id="PF04542">
    <property type="entry name" value="Sigma70_r2"/>
    <property type="match status" value="1"/>
</dbReference>
<accession>A0ABW6A9H9</accession>
<dbReference type="NCBIfam" id="TIGR02985">
    <property type="entry name" value="Sig70_bacteroi1"/>
    <property type="match status" value="1"/>
</dbReference>
<keyword evidence="5" id="KW-1133">Transmembrane helix</keyword>
<evidence type="ECO:0000256" key="4">
    <source>
        <dbReference type="ARBA" id="ARBA00023163"/>
    </source>
</evidence>
<keyword evidence="3" id="KW-0731">Sigma factor</keyword>
<dbReference type="InterPro" id="IPR014327">
    <property type="entry name" value="RNA_pol_sigma70_bacteroid"/>
</dbReference>
<evidence type="ECO:0000259" key="6">
    <source>
        <dbReference type="SMART" id="SM00421"/>
    </source>
</evidence>
<evidence type="ECO:0000313" key="8">
    <source>
        <dbReference type="Proteomes" id="UP001597511"/>
    </source>
</evidence>
<evidence type="ECO:0000256" key="2">
    <source>
        <dbReference type="ARBA" id="ARBA00023015"/>
    </source>
</evidence>
<sequence length="213" mass="24889">MQPTPTDNISALFLAIAAGHEPSFTTLYHQYYSRIFSTALQYCKVRSLAEDIVQQVFSIVWEKRASLATIENGESWLWTVTRNQTMNLLRKESSRQTYITYIKEQFAYEEASPLQELLNKQKGERIEQIINSLSPRQQQVYKLSRNEGMTYAEIARTLAVSPDTVKEYMVNALKTMRKMLLQHKDEIIILATLIFLKLFLLSIPPSFYWQEYI</sequence>
<dbReference type="SUPFAM" id="SSF88946">
    <property type="entry name" value="Sigma2 domain of RNA polymerase sigma factors"/>
    <property type="match status" value="1"/>
</dbReference>
<organism evidence="7 8">
    <name type="scientific">Terrimonas rubra</name>
    <dbReference type="NCBI Taxonomy" id="1035890"/>
    <lineage>
        <taxon>Bacteria</taxon>
        <taxon>Pseudomonadati</taxon>
        <taxon>Bacteroidota</taxon>
        <taxon>Chitinophagia</taxon>
        <taxon>Chitinophagales</taxon>
        <taxon>Chitinophagaceae</taxon>
        <taxon>Terrimonas</taxon>
    </lineage>
</organism>
<dbReference type="PANTHER" id="PTHR43133:SF46">
    <property type="entry name" value="RNA POLYMERASE SIGMA-70 FACTOR ECF SUBFAMILY"/>
    <property type="match status" value="1"/>
</dbReference>
<dbReference type="InterPro" id="IPR014284">
    <property type="entry name" value="RNA_pol_sigma-70_dom"/>
</dbReference>
<dbReference type="InterPro" id="IPR036388">
    <property type="entry name" value="WH-like_DNA-bd_sf"/>
</dbReference>
<keyword evidence="2" id="KW-0805">Transcription regulation</keyword>
<dbReference type="InterPro" id="IPR013324">
    <property type="entry name" value="RNA_pol_sigma_r3/r4-like"/>
</dbReference>
<keyword evidence="8" id="KW-1185">Reference proteome</keyword>
<evidence type="ECO:0000313" key="7">
    <source>
        <dbReference type="EMBL" id="MFD2921417.1"/>
    </source>
</evidence>
<dbReference type="InterPro" id="IPR013325">
    <property type="entry name" value="RNA_pol_sigma_r2"/>
</dbReference>
<dbReference type="RefSeq" id="WP_386101679.1">
    <property type="nucleotide sequence ID" value="NZ_JBHUOZ010000003.1"/>
</dbReference>
<dbReference type="Pfam" id="PF08281">
    <property type="entry name" value="Sigma70_r4_2"/>
    <property type="match status" value="1"/>
</dbReference>
<evidence type="ECO:0000256" key="3">
    <source>
        <dbReference type="ARBA" id="ARBA00023082"/>
    </source>
</evidence>
<dbReference type="NCBIfam" id="TIGR02937">
    <property type="entry name" value="sigma70-ECF"/>
    <property type="match status" value="1"/>
</dbReference>
<dbReference type="Proteomes" id="UP001597511">
    <property type="component" value="Unassembled WGS sequence"/>
</dbReference>
<dbReference type="PANTHER" id="PTHR43133">
    <property type="entry name" value="RNA POLYMERASE ECF-TYPE SIGMA FACTO"/>
    <property type="match status" value="1"/>
</dbReference>
<dbReference type="InterPro" id="IPR039425">
    <property type="entry name" value="RNA_pol_sigma-70-like"/>
</dbReference>
<dbReference type="InterPro" id="IPR013249">
    <property type="entry name" value="RNA_pol_sigma70_r4_t2"/>
</dbReference>
<evidence type="ECO:0000256" key="1">
    <source>
        <dbReference type="ARBA" id="ARBA00010641"/>
    </source>
</evidence>
<dbReference type="SMART" id="SM00421">
    <property type="entry name" value="HTH_LUXR"/>
    <property type="match status" value="1"/>
</dbReference>
<feature type="domain" description="HTH luxR-type" evidence="6">
    <location>
        <begin position="130"/>
        <end position="191"/>
    </location>
</feature>
<proteinExistence type="inferred from homology"/>
<dbReference type="SUPFAM" id="SSF88659">
    <property type="entry name" value="Sigma3 and sigma4 domains of RNA polymerase sigma factors"/>
    <property type="match status" value="1"/>
</dbReference>
<gene>
    <name evidence="7" type="ORF">ACFS6H_16945</name>
</gene>
<dbReference type="InterPro" id="IPR000792">
    <property type="entry name" value="Tscrpt_reg_LuxR_C"/>
</dbReference>
<protein>
    <submittedName>
        <fullName evidence="7">RNA polymerase sigma factor</fullName>
    </submittedName>
</protein>
<dbReference type="Gene3D" id="1.10.10.10">
    <property type="entry name" value="Winged helix-like DNA-binding domain superfamily/Winged helix DNA-binding domain"/>
    <property type="match status" value="1"/>
</dbReference>
<dbReference type="EMBL" id="JBHUOZ010000003">
    <property type="protein sequence ID" value="MFD2921417.1"/>
    <property type="molecule type" value="Genomic_DNA"/>
</dbReference>
<evidence type="ECO:0000256" key="5">
    <source>
        <dbReference type="SAM" id="Phobius"/>
    </source>
</evidence>
<keyword evidence="5" id="KW-0812">Transmembrane</keyword>
<keyword evidence="4" id="KW-0804">Transcription</keyword>
<feature type="transmembrane region" description="Helical" evidence="5">
    <location>
        <begin position="187"/>
        <end position="209"/>
    </location>
</feature>
<keyword evidence="5" id="KW-0472">Membrane</keyword>
<comment type="caution">
    <text evidence="7">The sequence shown here is derived from an EMBL/GenBank/DDBJ whole genome shotgun (WGS) entry which is preliminary data.</text>
</comment>
<dbReference type="Gene3D" id="1.10.1740.10">
    <property type="match status" value="1"/>
</dbReference>
<dbReference type="InterPro" id="IPR007627">
    <property type="entry name" value="RNA_pol_sigma70_r2"/>
</dbReference>
<dbReference type="CDD" id="cd06171">
    <property type="entry name" value="Sigma70_r4"/>
    <property type="match status" value="1"/>
</dbReference>
<reference evidence="8" key="1">
    <citation type="journal article" date="2019" name="Int. J. Syst. Evol. Microbiol.">
        <title>The Global Catalogue of Microorganisms (GCM) 10K type strain sequencing project: providing services to taxonomists for standard genome sequencing and annotation.</title>
        <authorList>
            <consortium name="The Broad Institute Genomics Platform"/>
            <consortium name="The Broad Institute Genome Sequencing Center for Infectious Disease"/>
            <person name="Wu L."/>
            <person name="Ma J."/>
        </authorList>
    </citation>
    <scope>NUCLEOTIDE SEQUENCE [LARGE SCALE GENOMIC DNA]</scope>
    <source>
        <strain evidence="8">KCTC 23299</strain>
    </source>
</reference>
<name>A0ABW6A9H9_9BACT</name>